<name>A0AAV7JRP7_9METZ</name>
<dbReference type="Proteomes" id="UP001165289">
    <property type="component" value="Unassembled WGS sequence"/>
</dbReference>
<protein>
    <submittedName>
        <fullName evidence="1">Uncharacterized protein</fullName>
    </submittedName>
</protein>
<sequence>MIPPDLSEPIRTLQTKLSVLLRVFNSNQAIDTDKLDSLCCKETYESILIDFPWASITPSLHRLLAHSPELIRDCNNGFGLKDFSEEAVEACNKLIRKYCEQLARKMSFTSIANIISLSTTYYLL</sequence>
<accession>A0AAV7JRP7</accession>
<evidence type="ECO:0000313" key="1">
    <source>
        <dbReference type="EMBL" id="KAI6651056.1"/>
    </source>
</evidence>
<reference evidence="1 2" key="1">
    <citation type="journal article" date="2023" name="BMC Biol.">
        <title>The compact genome of the sponge Oopsacas minuta (Hexactinellida) is lacking key metazoan core genes.</title>
        <authorList>
            <person name="Santini S."/>
            <person name="Schenkelaars Q."/>
            <person name="Jourda C."/>
            <person name="Duchesne M."/>
            <person name="Belahbib H."/>
            <person name="Rocher C."/>
            <person name="Selva M."/>
            <person name="Riesgo A."/>
            <person name="Vervoort M."/>
            <person name="Leys S.P."/>
            <person name="Kodjabachian L."/>
            <person name="Le Bivic A."/>
            <person name="Borchiellini C."/>
            <person name="Claverie J.M."/>
            <person name="Renard E."/>
        </authorList>
    </citation>
    <scope>NUCLEOTIDE SEQUENCE [LARGE SCALE GENOMIC DNA]</scope>
    <source>
        <strain evidence="1">SPO-2</strain>
    </source>
</reference>
<keyword evidence="2" id="KW-1185">Reference proteome</keyword>
<evidence type="ECO:0000313" key="2">
    <source>
        <dbReference type="Proteomes" id="UP001165289"/>
    </source>
</evidence>
<dbReference type="EMBL" id="JAKMXF010000308">
    <property type="protein sequence ID" value="KAI6651056.1"/>
    <property type="molecule type" value="Genomic_DNA"/>
</dbReference>
<dbReference type="AlphaFoldDB" id="A0AAV7JRP7"/>
<organism evidence="1 2">
    <name type="scientific">Oopsacas minuta</name>
    <dbReference type="NCBI Taxonomy" id="111878"/>
    <lineage>
        <taxon>Eukaryota</taxon>
        <taxon>Metazoa</taxon>
        <taxon>Porifera</taxon>
        <taxon>Hexactinellida</taxon>
        <taxon>Hexasterophora</taxon>
        <taxon>Lyssacinosida</taxon>
        <taxon>Leucopsacidae</taxon>
        <taxon>Oopsacas</taxon>
    </lineage>
</organism>
<comment type="caution">
    <text evidence="1">The sequence shown here is derived from an EMBL/GenBank/DDBJ whole genome shotgun (WGS) entry which is preliminary data.</text>
</comment>
<gene>
    <name evidence="1" type="ORF">LOD99_5633</name>
</gene>
<proteinExistence type="predicted"/>